<dbReference type="PANTHER" id="PTHR47540">
    <property type="entry name" value="THIAMINE REPRESSIBLE GENES REGULATORY PROTEIN THI5"/>
    <property type="match status" value="1"/>
</dbReference>
<evidence type="ECO:0000313" key="8">
    <source>
        <dbReference type="EMBL" id="CAH0025666.1"/>
    </source>
</evidence>
<evidence type="ECO:0000313" key="9">
    <source>
        <dbReference type="Proteomes" id="UP000696573"/>
    </source>
</evidence>
<feature type="compositionally biased region" description="Basic and acidic residues" evidence="6">
    <location>
        <begin position="44"/>
        <end position="61"/>
    </location>
</feature>
<keyword evidence="3" id="KW-0238">DNA-binding</keyword>
<evidence type="ECO:0000256" key="6">
    <source>
        <dbReference type="SAM" id="MobiDB-lite"/>
    </source>
</evidence>
<dbReference type="Proteomes" id="UP000696573">
    <property type="component" value="Unassembled WGS sequence"/>
</dbReference>
<dbReference type="EMBL" id="CABFNQ020000715">
    <property type="protein sequence ID" value="CAH0025666.1"/>
    <property type="molecule type" value="Genomic_DNA"/>
</dbReference>
<accession>A0A9N9VLL3</accession>
<sequence length="267" mass="30295">MVNIAFVLSRRKIRCTGKQPCELCVRATAQCLYSAPYTRGRIPRIVDDLSSRPTKNERRQEPLPSGHAVPHFPLAPSDGVANSTQRASAAEAPSRASPEVVWEDLEGHYVGPASGLSFLLRVQERLHHTTSGFTFGDIPLPEFDPTFCSMLSKEDSSRLVQRYFDFTVPVDRFLHQTTREMWLDEFHKTRGIMADDRKAPARRAILWMVFALAQEHMGNEPANNRSQKSTCYFLAANYQLRKDSAELLWPMFKPAFANVYGSRHGHD</sequence>
<keyword evidence="9" id="KW-1185">Reference proteome</keyword>
<dbReference type="GO" id="GO:0008270">
    <property type="term" value="F:zinc ion binding"/>
    <property type="evidence" value="ECO:0007669"/>
    <property type="project" value="InterPro"/>
</dbReference>
<evidence type="ECO:0000256" key="3">
    <source>
        <dbReference type="ARBA" id="ARBA00023125"/>
    </source>
</evidence>
<keyword evidence="5" id="KW-0539">Nucleus</keyword>
<proteinExistence type="predicted"/>
<dbReference type="InterPro" id="IPR051711">
    <property type="entry name" value="Stress_Response_Reg"/>
</dbReference>
<evidence type="ECO:0000259" key="7">
    <source>
        <dbReference type="Pfam" id="PF00172"/>
    </source>
</evidence>
<reference evidence="8" key="1">
    <citation type="submission" date="2021-10" db="EMBL/GenBank/DDBJ databases">
        <authorList>
            <person name="Piombo E."/>
        </authorList>
    </citation>
    <scope>NUCLEOTIDE SEQUENCE</scope>
</reference>
<evidence type="ECO:0000256" key="1">
    <source>
        <dbReference type="ARBA" id="ARBA00004123"/>
    </source>
</evidence>
<dbReference type="GO" id="GO:0045944">
    <property type="term" value="P:positive regulation of transcription by RNA polymerase II"/>
    <property type="evidence" value="ECO:0007669"/>
    <property type="project" value="TreeGrafter"/>
</dbReference>
<name>A0A9N9VLL3_9HYPO</name>
<feature type="region of interest" description="Disordered" evidence="6">
    <location>
        <begin position="44"/>
        <end position="95"/>
    </location>
</feature>
<dbReference type="Pfam" id="PF00172">
    <property type="entry name" value="Zn_clus"/>
    <property type="match status" value="1"/>
</dbReference>
<dbReference type="GO" id="GO:0005634">
    <property type="term" value="C:nucleus"/>
    <property type="evidence" value="ECO:0007669"/>
    <property type="project" value="UniProtKB-SubCell"/>
</dbReference>
<dbReference type="InterPro" id="IPR001138">
    <property type="entry name" value="Zn2Cys6_DnaBD"/>
</dbReference>
<evidence type="ECO:0000256" key="2">
    <source>
        <dbReference type="ARBA" id="ARBA00023015"/>
    </source>
</evidence>
<dbReference type="InterPro" id="IPR036864">
    <property type="entry name" value="Zn2-C6_fun-type_DNA-bd_sf"/>
</dbReference>
<dbReference type="GO" id="GO:0000981">
    <property type="term" value="F:DNA-binding transcription factor activity, RNA polymerase II-specific"/>
    <property type="evidence" value="ECO:0007669"/>
    <property type="project" value="InterPro"/>
</dbReference>
<dbReference type="Gene3D" id="4.10.240.10">
    <property type="entry name" value="Zn(2)-C6 fungal-type DNA-binding domain"/>
    <property type="match status" value="1"/>
</dbReference>
<gene>
    <name evidence="8" type="ORF">CRHIZ90672A_00008367</name>
</gene>
<comment type="subcellular location">
    <subcellularLocation>
        <location evidence="1">Nucleus</location>
    </subcellularLocation>
</comment>
<feature type="compositionally biased region" description="Low complexity" evidence="6">
    <location>
        <begin position="86"/>
        <end position="95"/>
    </location>
</feature>
<dbReference type="CDD" id="cd12148">
    <property type="entry name" value="fungal_TF_MHR"/>
    <property type="match status" value="1"/>
</dbReference>
<keyword evidence="4" id="KW-0804">Transcription</keyword>
<dbReference type="GO" id="GO:0043565">
    <property type="term" value="F:sequence-specific DNA binding"/>
    <property type="evidence" value="ECO:0007669"/>
    <property type="project" value="TreeGrafter"/>
</dbReference>
<comment type="caution">
    <text evidence="8">The sequence shown here is derived from an EMBL/GenBank/DDBJ whole genome shotgun (WGS) entry which is preliminary data.</text>
</comment>
<feature type="domain" description="Zn(2)-C6 fungal-type" evidence="7">
    <location>
        <begin position="10"/>
        <end position="36"/>
    </location>
</feature>
<dbReference type="PANTHER" id="PTHR47540:SF3">
    <property type="entry name" value="ZN(II)2CYS6 TRANSCRIPTION FACTOR (EUROFUNG)"/>
    <property type="match status" value="1"/>
</dbReference>
<dbReference type="CDD" id="cd00067">
    <property type="entry name" value="GAL4"/>
    <property type="match status" value="1"/>
</dbReference>
<evidence type="ECO:0000256" key="4">
    <source>
        <dbReference type="ARBA" id="ARBA00023163"/>
    </source>
</evidence>
<dbReference type="SUPFAM" id="SSF57701">
    <property type="entry name" value="Zn2/Cys6 DNA-binding domain"/>
    <property type="match status" value="1"/>
</dbReference>
<dbReference type="OrthoDB" id="2579025at2759"/>
<evidence type="ECO:0000256" key="5">
    <source>
        <dbReference type="ARBA" id="ARBA00023242"/>
    </source>
</evidence>
<keyword evidence="2" id="KW-0805">Transcription regulation</keyword>
<protein>
    <recommendedName>
        <fullName evidence="7">Zn(2)-C6 fungal-type domain-containing protein</fullName>
    </recommendedName>
</protein>
<organism evidence="8 9">
    <name type="scientific">Clonostachys rhizophaga</name>
    <dbReference type="NCBI Taxonomy" id="160324"/>
    <lineage>
        <taxon>Eukaryota</taxon>
        <taxon>Fungi</taxon>
        <taxon>Dikarya</taxon>
        <taxon>Ascomycota</taxon>
        <taxon>Pezizomycotina</taxon>
        <taxon>Sordariomycetes</taxon>
        <taxon>Hypocreomycetidae</taxon>
        <taxon>Hypocreales</taxon>
        <taxon>Bionectriaceae</taxon>
        <taxon>Clonostachys</taxon>
    </lineage>
</organism>
<dbReference type="AlphaFoldDB" id="A0A9N9VLL3"/>